<name>A0A3N2DYY0_9GAMM</name>
<dbReference type="AlphaFoldDB" id="A0A3N2DYY0"/>
<evidence type="ECO:0000313" key="2">
    <source>
        <dbReference type="EMBL" id="ROS04699.1"/>
    </source>
</evidence>
<dbReference type="EMBL" id="RKHR01000003">
    <property type="protein sequence ID" value="ROS04699.1"/>
    <property type="molecule type" value="Genomic_DNA"/>
</dbReference>
<evidence type="ECO:0000256" key="1">
    <source>
        <dbReference type="SAM" id="SignalP"/>
    </source>
</evidence>
<comment type="caution">
    <text evidence="2">The sequence shown here is derived from an EMBL/GenBank/DDBJ whole genome shotgun (WGS) entry which is preliminary data.</text>
</comment>
<proteinExistence type="predicted"/>
<sequence>MRLKLATIIIAQLFSHTVFADDTANILLKVTVPAKIIVNHNTVKIPPATSYEVRKSSYGYTVAAL</sequence>
<protein>
    <submittedName>
        <fullName evidence="2">Uncharacterized protein</fullName>
    </submittedName>
</protein>
<gene>
    <name evidence="2" type="ORF">EDC56_0212</name>
</gene>
<feature type="chain" id="PRO_5018336070" evidence="1">
    <location>
        <begin position="21"/>
        <end position="65"/>
    </location>
</feature>
<dbReference type="Proteomes" id="UP000275394">
    <property type="component" value="Unassembled WGS sequence"/>
</dbReference>
<feature type="signal peptide" evidence="1">
    <location>
        <begin position="1"/>
        <end position="20"/>
    </location>
</feature>
<organism evidence="2 3">
    <name type="scientific">Sinobacterium caligoides</name>
    <dbReference type="NCBI Taxonomy" id="933926"/>
    <lineage>
        <taxon>Bacteria</taxon>
        <taxon>Pseudomonadati</taxon>
        <taxon>Pseudomonadota</taxon>
        <taxon>Gammaproteobacteria</taxon>
        <taxon>Cellvibrionales</taxon>
        <taxon>Spongiibacteraceae</taxon>
        <taxon>Sinobacterium</taxon>
    </lineage>
</organism>
<accession>A0A3N2DYY0</accession>
<evidence type="ECO:0000313" key="3">
    <source>
        <dbReference type="Proteomes" id="UP000275394"/>
    </source>
</evidence>
<keyword evidence="1" id="KW-0732">Signal</keyword>
<reference evidence="2 3" key="1">
    <citation type="submission" date="2018-11" db="EMBL/GenBank/DDBJ databases">
        <title>Genomic Encyclopedia of Type Strains, Phase IV (KMG-IV): sequencing the most valuable type-strain genomes for metagenomic binning, comparative biology and taxonomic classification.</title>
        <authorList>
            <person name="Goeker M."/>
        </authorList>
    </citation>
    <scope>NUCLEOTIDE SEQUENCE [LARGE SCALE GENOMIC DNA]</scope>
    <source>
        <strain evidence="2 3">DSM 100316</strain>
    </source>
</reference>
<keyword evidence="3" id="KW-1185">Reference proteome</keyword>